<dbReference type="Gene3D" id="2.160.20.10">
    <property type="entry name" value="Single-stranded right-handed beta-helix, Pectin lyase-like"/>
    <property type="match status" value="1"/>
</dbReference>
<feature type="region of interest" description="Disordered" evidence="1">
    <location>
        <begin position="563"/>
        <end position="584"/>
    </location>
</feature>
<keyword evidence="2" id="KW-0732">Signal</keyword>
<dbReference type="Pfam" id="PF12708">
    <property type="entry name" value="Pect-lyase_RHGA_epim"/>
    <property type="match status" value="1"/>
</dbReference>
<dbReference type="InterPro" id="IPR024535">
    <property type="entry name" value="RHGA/B-epi-like_pectate_lyase"/>
</dbReference>
<dbReference type="InterPro" id="IPR012334">
    <property type="entry name" value="Pectin_lyas_fold"/>
</dbReference>
<evidence type="ECO:0000313" key="5">
    <source>
        <dbReference type="Proteomes" id="UP000664771"/>
    </source>
</evidence>
<feature type="signal peptide" evidence="2">
    <location>
        <begin position="1"/>
        <end position="21"/>
    </location>
</feature>
<feature type="chain" id="PRO_5045836404" description="Rhamnogalacturonase A/B/Epimerase-like pectate lyase domain-containing protein" evidence="2">
    <location>
        <begin position="22"/>
        <end position="584"/>
    </location>
</feature>
<comment type="caution">
    <text evidence="4">The sequence shown here is derived from an EMBL/GenBank/DDBJ whole genome shotgun (WGS) entry which is preliminary data.</text>
</comment>
<keyword evidence="5" id="KW-1185">Reference proteome</keyword>
<sequence>MFVKRFLTAALLACLCACSGASDVTHPVLGDTRLAGAPARVSATRMMATASVVSNTPIVTFSNGNVLTADQLNTMQQGLVPASAGASTNQSLTTPTITNGTVTGTDESAGVAKATSGTTSRSHALHYSDATNVMDFGSVASPATDNTTAFQAAITAACAKVVASSNGTAYPSTSSTGAGDVYIPQGRYGVVGPINWTCPIHLRGAGPGNTTLVWTGTGTGTLLNLASTLTDSSRYWYDGAVHDLSIVNGGAQTGAAIRISQCNGCDVYRINTYGMYRSVVNYAGSAISIHDFNFRQMHEQATNGVATGAEAFSTGIELYGSDNNGGTGCTQTDLGNCTTRSDIVDVFDGHIDSALDGTHEASDCLYVHDFVATVWATKLTCNQTRKGLNVRCDSSIGINSCPQFLYLARFENESNNTAGTGTNINLDLDNFAHFACYDCELYQSQVGNNLAIFNSTRFYSGDVEWYGGKVQNTKGACIVSYIDGFKMHGGLIMGCGQSGSTDDEWGIQLSGGSTGNTISTNNSVDNVQFCHDNLGNTTTTMHAVYIGSSTTYSSVSNSNLHNCAGGSSNQNSSGNNQIINELGP</sequence>
<protein>
    <recommendedName>
        <fullName evidence="3">Rhamnogalacturonase A/B/Epimerase-like pectate lyase domain-containing protein</fullName>
    </recommendedName>
</protein>
<accession>A0ABS3LZY5</accession>
<feature type="domain" description="Rhamnogalacturonase A/B/Epimerase-like pectate lyase" evidence="3">
    <location>
        <begin position="131"/>
        <end position="231"/>
    </location>
</feature>
<evidence type="ECO:0000256" key="1">
    <source>
        <dbReference type="SAM" id="MobiDB-lite"/>
    </source>
</evidence>
<dbReference type="Proteomes" id="UP000664771">
    <property type="component" value="Unassembled WGS sequence"/>
</dbReference>
<reference evidence="4 5" key="1">
    <citation type="submission" date="2021-03" db="EMBL/GenBank/DDBJ databases">
        <title>The complete genome sequence of Acetobacter sacchari TBRC 11175.</title>
        <authorList>
            <person name="Charoenyingcharoen P."/>
            <person name="Yukphan P."/>
        </authorList>
    </citation>
    <scope>NUCLEOTIDE SEQUENCE [LARGE SCALE GENOMIC DNA]</scope>
    <source>
        <strain evidence="4 5">TBRC 11175</strain>
    </source>
</reference>
<organism evidence="4 5">
    <name type="scientific">Acetobacter sacchari</name>
    <dbReference type="NCBI Taxonomy" id="2661687"/>
    <lineage>
        <taxon>Bacteria</taxon>
        <taxon>Pseudomonadati</taxon>
        <taxon>Pseudomonadota</taxon>
        <taxon>Alphaproteobacteria</taxon>
        <taxon>Acetobacterales</taxon>
        <taxon>Acetobacteraceae</taxon>
        <taxon>Acetobacter</taxon>
    </lineage>
</organism>
<evidence type="ECO:0000256" key="2">
    <source>
        <dbReference type="SAM" id="SignalP"/>
    </source>
</evidence>
<name>A0ABS3LZY5_9PROT</name>
<dbReference type="SUPFAM" id="SSF51126">
    <property type="entry name" value="Pectin lyase-like"/>
    <property type="match status" value="1"/>
</dbReference>
<proteinExistence type="predicted"/>
<gene>
    <name evidence="4" type="ORF">J2D73_16830</name>
</gene>
<feature type="region of interest" description="Disordered" evidence="1">
    <location>
        <begin position="83"/>
        <end position="117"/>
    </location>
</feature>
<evidence type="ECO:0000259" key="3">
    <source>
        <dbReference type="Pfam" id="PF12708"/>
    </source>
</evidence>
<dbReference type="RefSeq" id="WP_207883205.1">
    <property type="nucleotide sequence ID" value="NZ_JAFVMF010000022.1"/>
</dbReference>
<dbReference type="EMBL" id="JAFVMF010000022">
    <property type="protein sequence ID" value="MBO1361452.1"/>
    <property type="molecule type" value="Genomic_DNA"/>
</dbReference>
<feature type="compositionally biased region" description="Low complexity" evidence="1">
    <location>
        <begin position="93"/>
        <end position="105"/>
    </location>
</feature>
<dbReference type="InterPro" id="IPR011050">
    <property type="entry name" value="Pectin_lyase_fold/virulence"/>
</dbReference>
<evidence type="ECO:0000313" key="4">
    <source>
        <dbReference type="EMBL" id="MBO1361452.1"/>
    </source>
</evidence>